<dbReference type="GO" id="GO:0006888">
    <property type="term" value="P:endoplasmic reticulum to Golgi vesicle-mediated transport"/>
    <property type="evidence" value="ECO:0007669"/>
    <property type="project" value="UniProtKB-UniRule"/>
</dbReference>
<comment type="similarity">
    <text evidence="6">Belongs to the TRAPP small subunits family. TRAPPC4 subfamily.</text>
</comment>
<dbReference type="FunFam" id="3.30.450.70:FF:000007">
    <property type="entry name" value="Putative sybindin-like family protein"/>
    <property type="match status" value="1"/>
</dbReference>
<dbReference type="InterPro" id="IPR007233">
    <property type="entry name" value="TRAPPC"/>
</dbReference>
<organism evidence="8 9">
    <name type="scientific">Coniochaeta hoffmannii</name>
    <dbReference type="NCBI Taxonomy" id="91930"/>
    <lineage>
        <taxon>Eukaryota</taxon>
        <taxon>Fungi</taxon>
        <taxon>Dikarya</taxon>
        <taxon>Ascomycota</taxon>
        <taxon>Pezizomycotina</taxon>
        <taxon>Sordariomycetes</taxon>
        <taxon>Sordariomycetidae</taxon>
        <taxon>Coniochaetales</taxon>
        <taxon>Coniochaetaceae</taxon>
        <taxon>Coniochaeta</taxon>
    </lineage>
</organism>
<dbReference type="GO" id="GO:0005794">
    <property type="term" value="C:Golgi apparatus"/>
    <property type="evidence" value="ECO:0007669"/>
    <property type="project" value="UniProtKB-SubCell"/>
</dbReference>
<evidence type="ECO:0000256" key="1">
    <source>
        <dbReference type="ARBA" id="ARBA00004555"/>
    </source>
</evidence>
<proteinExistence type="inferred from homology"/>
<evidence type="ECO:0000256" key="5">
    <source>
        <dbReference type="ARBA" id="ARBA00023034"/>
    </source>
</evidence>
<accession>A0AA38RJL3</accession>
<evidence type="ECO:0000256" key="2">
    <source>
        <dbReference type="ARBA" id="ARBA00022448"/>
    </source>
</evidence>
<keyword evidence="4 7" id="KW-0931">ER-Golgi transport</keyword>
<reference evidence="8" key="1">
    <citation type="submission" date="2022-07" db="EMBL/GenBank/DDBJ databases">
        <title>Fungi with potential for degradation of polypropylene.</title>
        <authorList>
            <person name="Gostincar C."/>
        </authorList>
    </citation>
    <scope>NUCLEOTIDE SEQUENCE</scope>
    <source>
        <strain evidence="8">EXF-13287</strain>
    </source>
</reference>
<keyword evidence="2 7" id="KW-0813">Transport</keyword>
<dbReference type="InterPro" id="IPR011012">
    <property type="entry name" value="Longin-like_dom_sf"/>
</dbReference>
<keyword evidence="9" id="KW-1185">Reference proteome</keyword>
<dbReference type="CDD" id="cd14856">
    <property type="entry name" value="TRAPPC4_synbindin"/>
    <property type="match status" value="1"/>
</dbReference>
<dbReference type="Gene3D" id="3.30.450.70">
    <property type="match status" value="1"/>
</dbReference>
<evidence type="ECO:0000256" key="3">
    <source>
        <dbReference type="ARBA" id="ARBA00022824"/>
    </source>
</evidence>
<evidence type="ECO:0000313" key="8">
    <source>
        <dbReference type="EMBL" id="KAJ9138975.1"/>
    </source>
</evidence>
<dbReference type="AlphaFoldDB" id="A0AA38RJL3"/>
<dbReference type="Proteomes" id="UP001174691">
    <property type="component" value="Unassembled WGS sequence"/>
</dbReference>
<keyword evidence="3 7" id="KW-0256">Endoplasmic reticulum</keyword>
<sequence>MLSTRIKLELFGCLAAELKRTFSYRQPEKRPDGRDDDEIAKMTVFALIIINKAGGLIYNKTFHEGGLNKINTNDLLVLAGTFHGVHAITARLNPLKTSGDRTSTASASGMLSRPEPPTGLEVLESENFRLQCFTTMTGVKFLLFTDTTQANVDVTIRRIYDLYADYVMKNPFYQLEMPVRCDMFDRKLLSYVREINNR</sequence>
<dbReference type="GO" id="GO:0030008">
    <property type="term" value="C:TRAPP complex"/>
    <property type="evidence" value="ECO:0007669"/>
    <property type="project" value="UniProtKB-UniRule"/>
</dbReference>
<dbReference type="SUPFAM" id="SSF64356">
    <property type="entry name" value="SNARE-like"/>
    <property type="match status" value="1"/>
</dbReference>
<gene>
    <name evidence="8" type="ORF">NKR19_g7668</name>
</gene>
<comment type="caution">
    <text evidence="8">The sequence shown here is derived from an EMBL/GenBank/DDBJ whole genome shotgun (WGS) entry which is preliminary data.</text>
</comment>
<comment type="subcellular location">
    <subcellularLocation>
        <location evidence="7">Endoplasmic reticulum</location>
    </subcellularLocation>
    <subcellularLocation>
        <location evidence="7">Golgi apparatus</location>
        <location evidence="7">cis-Golgi network</location>
    </subcellularLocation>
    <subcellularLocation>
        <location evidence="1">Golgi apparatus</location>
    </subcellularLocation>
</comment>
<dbReference type="EMBL" id="JANBVN010000138">
    <property type="protein sequence ID" value="KAJ9138975.1"/>
    <property type="molecule type" value="Genomic_DNA"/>
</dbReference>
<dbReference type="GO" id="GO:0005783">
    <property type="term" value="C:endoplasmic reticulum"/>
    <property type="evidence" value="ECO:0007669"/>
    <property type="project" value="UniProtKB-SubCell"/>
</dbReference>
<evidence type="ECO:0000256" key="6">
    <source>
        <dbReference type="ARBA" id="ARBA00038179"/>
    </source>
</evidence>
<keyword evidence="5 7" id="KW-0333">Golgi apparatus</keyword>
<dbReference type="SMART" id="SM01399">
    <property type="entry name" value="Sybindin"/>
    <property type="match status" value="1"/>
</dbReference>
<dbReference type="PANTHER" id="PTHR23249:SF15">
    <property type="entry name" value="TRAFFICKING PROTEIN PARTICLE COMPLEX SUBUNIT 4"/>
    <property type="match status" value="1"/>
</dbReference>
<evidence type="ECO:0000313" key="9">
    <source>
        <dbReference type="Proteomes" id="UP001174691"/>
    </source>
</evidence>
<protein>
    <recommendedName>
        <fullName evidence="7">Trafficking protein particle complex subunit</fullName>
    </recommendedName>
</protein>
<evidence type="ECO:0000256" key="7">
    <source>
        <dbReference type="RuleBase" id="RU366065"/>
    </source>
</evidence>
<comment type="subunit">
    <text evidence="7">Part of the multisubunit transport protein particle (TRAPP) complex.</text>
</comment>
<evidence type="ECO:0000256" key="4">
    <source>
        <dbReference type="ARBA" id="ARBA00022892"/>
    </source>
</evidence>
<name>A0AA38RJL3_9PEZI</name>
<dbReference type="PANTHER" id="PTHR23249">
    <property type="entry name" value="TRAFFICKING PROTEIN PARTICLE COMPLEX SUBUNIT"/>
    <property type="match status" value="1"/>
</dbReference>
<dbReference type="Pfam" id="PF04099">
    <property type="entry name" value="Sybindin"/>
    <property type="match status" value="1"/>
</dbReference>